<keyword evidence="1" id="KW-1133">Transmembrane helix</keyword>
<keyword evidence="3" id="KW-1185">Reference proteome</keyword>
<evidence type="ECO:0000313" key="3">
    <source>
        <dbReference type="Proteomes" id="UP000027135"/>
    </source>
</evidence>
<name>A0A067RJM8_ZOONE</name>
<evidence type="ECO:0000256" key="1">
    <source>
        <dbReference type="SAM" id="Phobius"/>
    </source>
</evidence>
<organism evidence="2 3">
    <name type="scientific">Zootermopsis nevadensis</name>
    <name type="common">Dampwood termite</name>
    <dbReference type="NCBI Taxonomy" id="136037"/>
    <lineage>
        <taxon>Eukaryota</taxon>
        <taxon>Metazoa</taxon>
        <taxon>Ecdysozoa</taxon>
        <taxon>Arthropoda</taxon>
        <taxon>Hexapoda</taxon>
        <taxon>Insecta</taxon>
        <taxon>Pterygota</taxon>
        <taxon>Neoptera</taxon>
        <taxon>Polyneoptera</taxon>
        <taxon>Dictyoptera</taxon>
        <taxon>Blattodea</taxon>
        <taxon>Blattoidea</taxon>
        <taxon>Termitoidae</taxon>
        <taxon>Termopsidae</taxon>
        <taxon>Zootermopsis</taxon>
    </lineage>
</organism>
<feature type="transmembrane region" description="Helical" evidence="1">
    <location>
        <begin position="64"/>
        <end position="85"/>
    </location>
</feature>
<reference evidence="2 3" key="1">
    <citation type="journal article" date="2014" name="Nat. Commun.">
        <title>Molecular traces of alternative social organization in a termite genome.</title>
        <authorList>
            <person name="Terrapon N."/>
            <person name="Li C."/>
            <person name="Robertson H.M."/>
            <person name="Ji L."/>
            <person name="Meng X."/>
            <person name="Booth W."/>
            <person name="Chen Z."/>
            <person name="Childers C.P."/>
            <person name="Glastad K.M."/>
            <person name="Gokhale K."/>
            <person name="Gowin J."/>
            <person name="Gronenberg W."/>
            <person name="Hermansen R.A."/>
            <person name="Hu H."/>
            <person name="Hunt B.G."/>
            <person name="Huylmans A.K."/>
            <person name="Khalil S.M."/>
            <person name="Mitchell R.D."/>
            <person name="Munoz-Torres M.C."/>
            <person name="Mustard J.A."/>
            <person name="Pan H."/>
            <person name="Reese J.T."/>
            <person name="Scharf M.E."/>
            <person name="Sun F."/>
            <person name="Vogel H."/>
            <person name="Xiao J."/>
            <person name="Yang W."/>
            <person name="Yang Z."/>
            <person name="Yang Z."/>
            <person name="Zhou J."/>
            <person name="Zhu J."/>
            <person name="Brent C.S."/>
            <person name="Elsik C.G."/>
            <person name="Goodisman M.A."/>
            <person name="Liberles D.A."/>
            <person name="Roe R.M."/>
            <person name="Vargo E.L."/>
            <person name="Vilcinskas A."/>
            <person name="Wang J."/>
            <person name="Bornberg-Bauer E."/>
            <person name="Korb J."/>
            <person name="Zhang G."/>
            <person name="Liebig J."/>
        </authorList>
    </citation>
    <scope>NUCLEOTIDE SEQUENCE [LARGE SCALE GENOMIC DNA]</scope>
    <source>
        <tissue evidence="2">Whole organism</tissue>
    </source>
</reference>
<accession>A0A067RJM8</accession>
<proteinExistence type="predicted"/>
<protein>
    <submittedName>
        <fullName evidence="2">Uncharacterized protein</fullName>
    </submittedName>
</protein>
<gene>
    <name evidence="2" type="ORF">L798_06058</name>
</gene>
<dbReference type="AlphaFoldDB" id="A0A067RJM8"/>
<evidence type="ECO:0000313" key="2">
    <source>
        <dbReference type="EMBL" id="KDR19603.1"/>
    </source>
</evidence>
<keyword evidence="1" id="KW-0812">Transmembrane</keyword>
<dbReference type="Proteomes" id="UP000027135">
    <property type="component" value="Unassembled WGS sequence"/>
</dbReference>
<dbReference type="InParanoid" id="A0A067RJM8"/>
<feature type="transmembrane region" description="Helical" evidence="1">
    <location>
        <begin position="91"/>
        <end position="112"/>
    </location>
</feature>
<dbReference type="EMBL" id="KK852641">
    <property type="protein sequence ID" value="KDR19603.1"/>
    <property type="molecule type" value="Genomic_DNA"/>
</dbReference>
<keyword evidence="1" id="KW-0472">Membrane</keyword>
<sequence>MMVPITAARARYEAVIVVITAGRGSVDPVRSRVTSVVVAGSRAVLGGFRAYTRFKRKASTTWRTALLVSGLGFFVLWYAVLGRIITVPAVIIHGWLLLLIVVMMVIVTSAIVV</sequence>